<dbReference type="OrthoDB" id="1641903at2759"/>
<comment type="caution">
    <text evidence="7">The sequence shown here is derived from an EMBL/GenBank/DDBJ whole genome shotgun (WGS) entry which is preliminary data.</text>
</comment>
<dbReference type="PANTHER" id="PTHR11119">
    <property type="entry name" value="XANTHINE-URACIL / VITAMIN C PERMEASE FAMILY MEMBER"/>
    <property type="match status" value="1"/>
</dbReference>
<sequence length="526" mass="58159">MSSQLYYNVNDIPTIPAILLFGFQQMMICLSTLLVVPYFVANMLCAGDYSVVLRVQLIAATFVVSGIATILQSTFGLRLSILHGPSFAFLPALQTFQESFPCTTDTDTTQWQYKVQLISGSCMLAVLLMPLLGLTGLIGFLSRHIGPITIVPMMTLLTISTVPSIEQKMALHWISIVEFLMLIVFIVLLEEWKFYMTRQRILSQFPYLIGISIAWFICFILTVTNLEPPNGNARTDNNESLSVLETTPWFQVPLPGRYGPPKFNVALFCGFLSGCLAAMIESLGDYNLCAKISEQDRIPASNVNRAFCVEGIGCLLASSLGIGTGIVTYSENIAIMSVTKVSSRITMQVAGCFLIIAGIITKFAAFLAMIPEAIIGGIFAMGVCMINGCTLSNLQSVDLRLSRNLTIMGIAVIMGFVIPDYFNKNPWNTQNITLNDVLQTLSTTQMLVGGFLACILDNITPGANRLQRGFRDENSLDRTPIENNGYVFPSYVNNFILKFPFLTYFPVFPSKFEILGTESRRRNTKL</sequence>
<dbReference type="Proteomes" id="UP001152747">
    <property type="component" value="Unassembled WGS sequence"/>
</dbReference>
<accession>A0A9P1IMA7</accession>
<dbReference type="EMBL" id="CANHGI010000004">
    <property type="protein sequence ID" value="CAI5448263.1"/>
    <property type="molecule type" value="Genomic_DNA"/>
</dbReference>
<feature type="transmembrane region" description="Helical" evidence="6">
    <location>
        <begin position="117"/>
        <end position="141"/>
    </location>
</feature>
<feature type="transmembrane region" description="Helical" evidence="6">
    <location>
        <begin position="373"/>
        <end position="393"/>
    </location>
</feature>
<keyword evidence="3 6" id="KW-0812">Transmembrane</keyword>
<comment type="similarity">
    <text evidence="2">Belongs to the nucleobase:cation symporter-2 (NCS2) (TC 2.A.40) family.</text>
</comment>
<dbReference type="Pfam" id="PF00860">
    <property type="entry name" value="Xan_ur_permease"/>
    <property type="match status" value="1"/>
</dbReference>
<evidence type="ECO:0000256" key="3">
    <source>
        <dbReference type="ARBA" id="ARBA00022692"/>
    </source>
</evidence>
<evidence type="ECO:0000256" key="6">
    <source>
        <dbReference type="SAM" id="Phobius"/>
    </source>
</evidence>
<dbReference type="GO" id="GO:0022857">
    <property type="term" value="F:transmembrane transporter activity"/>
    <property type="evidence" value="ECO:0007669"/>
    <property type="project" value="InterPro"/>
</dbReference>
<feature type="transmembrane region" description="Helical" evidence="6">
    <location>
        <begin position="148"/>
        <end position="165"/>
    </location>
</feature>
<evidence type="ECO:0000256" key="2">
    <source>
        <dbReference type="ARBA" id="ARBA00008821"/>
    </source>
</evidence>
<feature type="transmembrane region" description="Helical" evidence="6">
    <location>
        <begin position="51"/>
        <end position="71"/>
    </location>
</feature>
<keyword evidence="8" id="KW-1185">Reference proteome</keyword>
<feature type="transmembrane region" description="Helical" evidence="6">
    <location>
        <begin position="15"/>
        <end position="39"/>
    </location>
</feature>
<feature type="transmembrane region" description="Helical" evidence="6">
    <location>
        <begin position="201"/>
        <end position="223"/>
    </location>
</feature>
<feature type="transmembrane region" description="Helical" evidence="6">
    <location>
        <begin position="345"/>
        <end position="367"/>
    </location>
</feature>
<dbReference type="GO" id="GO:0016020">
    <property type="term" value="C:membrane"/>
    <property type="evidence" value="ECO:0007669"/>
    <property type="project" value="UniProtKB-SubCell"/>
</dbReference>
<evidence type="ECO:0000313" key="7">
    <source>
        <dbReference type="EMBL" id="CAI5448263.1"/>
    </source>
</evidence>
<name>A0A9P1IMA7_9PELO</name>
<protein>
    <submittedName>
        <fullName evidence="7">Uncharacterized protein</fullName>
    </submittedName>
</protein>
<proteinExistence type="inferred from homology"/>
<evidence type="ECO:0000256" key="4">
    <source>
        <dbReference type="ARBA" id="ARBA00022989"/>
    </source>
</evidence>
<keyword evidence="5 6" id="KW-0472">Membrane</keyword>
<evidence type="ECO:0000256" key="1">
    <source>
        <dbReference type="ARBA" id="ARBA00004141"/>
    </source>
</evidence>
<dbReference type="InterPro" id="IPR006043">
    <property type="entry name" value="NCS2"/>
</dbReference>
<evidence type="ECO:0000313" key="8">
    <source>
        <dbReference type="Proteomes" id="UP001152747"/>
    </source>
</evidence>
<evidence type="ECO:0000256" key="5">
    <source>
        <dbReference type="ARBA" id="ARBA00023136"/>
    </source>
</evidence>
<feature type="transmembrane region" description="Helical" evidence="6">
    <location>
        <begin position="171"/>
        <end position="189"/>
    </location>
</feature>
<reference evidence="7" key="1">
    <citation type="submission" date="2022-11" db="EMBL/GenBank/DDBJ databases">
        <authorList>
            <person name="Kikuchi T."/>
        </authorList>
    </citation>
    <scope>NUCLEOTIDE SEQUENCE</scope>
    <source>
        <strain evidence="7">PS1010</strain>
    </source>
</reference>
<gene>
    <name evidence="7" type="ORF">CAMP_LOCUS10900</name>
</gene>
<feature type="transmembrane region" description="Helical" evidence="6">
    <location>
        <begin position="263"/>
        <end position="283"/>
    </location>
</feature>
<keyword evidence="4 6" id="KW-1133">Transmembrane helix</keyword>
<organism evidence="7 8">
    <name type="scientific">Caenorhabditis angaria</name>
    <dbReference type="NCBI Taxonomy" id="860376"/>
    <lineage>
        <taxon>Eukaryota</taxon>
        <taxon>Metazoa</taxon>
        <taxon>Ecdysozoa</taxon>
        <taxon>Nematoda</taxon>
        <taxon>Chromadorea</taxon>
        <taxon>Rhabditida</taxon>
        <taxon>Rhabditina</taxon>
        <taxon>Rhabditomorpha</taxon>
        <taxon>Rhabditoidea</taxon>
        <taxon>Rhabditidae</taxon>
        <taxon>Peloderinae</taxon>
        <taxon>Caenorhabditis</taxon>
    </lineage>
</organism>
<feature type="transmembrane region" description="Helical" evidence="6">
    <location>
        <begin position="405"/>
        <end position="422"/>
    </location>
</feature>
<dbReference type="AlphaFoldDB" id="A0A9P1IMA7"/>
<comment type="subcellular location">
    <subcellularLocation>
        <location evidence="1">Membrane</location>
        <topology evidence="1">Multi-pass membrane protein</topology>
    </subcellularLocation>
</comment>